<feature type="domain" description="EXS" evidence="7">
    <location>
        <begin position="225"/>
        <end position="486"/>
    </location>
</feature>
<dbReference type="Pfam" id="PF03124">
    <property type="entry name" value="EXS"/>
    <property type="match status" value="1"/>
</dbReference>
<protein>
    <submittedName>
        <fullName evidence="8">Protein-er retention protein</fullName>
    </submittedName>
</protein>
<keyword evidence="2 6" id="KW-0812">Transmembrane</keyword>
<evidence type="ECO:0000313" key="9">
    <source>
        <dbReference type="Proteomes" id="UP000623467"/>
    </source>
</evidence>
<feature type="region of interest" description="Disordered" evidence="5">
    <location>
        <begin position="480"/>
        <end position="501"/>
    </location>
</feature>
<evidence type="ECO:0000256" key="5">
    <source>
        <dbReference type="SAM" id="MobiDB-lite"/>
    </source>
</evidence>
<dbReference type="PANTHER" id="PTHR10783">
    <property type="entry name" value="XENOTROPIC AND POLYTROPIC RETROVIRUS RECEPTOR 1-RELATED"/>
    <property type="match status" value="1"/>
</dbReference>
<evidence type="ECO:0000256" key="1">
    <source>
        <dbReference type="ARBA" id="ARBA00004141"/>
    </source>
</evidence>
<dbReference type="PANTHER" id="PTHR10783:SF46">
    <property type="entry name" value="PROTEIN ERD1 HOMOLOG 2"/>
    <property type="match status" value="1"/>
</dbReference>
<feature type="transmembrane region" description="Helical" evidence="6">
    <location>
        <begin position="141"/>
        <end position="163"/>
    </location>
</feature>
<evidence type="ECO:0000256" key="6">
    <source>
        <dbReference type="SAM" id="Phobius"/>
    </source>
</evidence>
<organism evidence="8 9">
    <name type="scientific">Mycena sanguinolenta</name>
    <dbReference type="NCBI Taxonomy" id="230812"/>
    <lineage>
        <taxon>Eukaryota</taxon>
        <taxon>Fungi</taxon>
        <taxon>Dikarya</taxon>
        <taxon>Basidiomycota</taxon>
        <taxon>Agaricomycotina</taxon>
        <taxon>Agaricomycetes</taxon>
        <taxon>Agaricomycetidae</taxon>
        <taxon>Agaricales</taxon>
        <taxon>Marasmiineae</taxon>
        <taxon>Mycenaceae</taxon>
        <taxon>Mycena</taxon>
    </lineage>
</organism>
<sequence length="501" mass="56964">MYAVVISEQNFVNALTAEFSVEFESVAAMSSEIPVILSFPLPFRVLVLAGLGILGWATNLHGLDVLGVDAVAAMDLRLDADAHLRLPPHLSSSAAKYPAHPSMIYNAVYRLFAAYSLWVFFSWATFRYLTYGNMTLVDAFGYIPAVSALVVLLVLICPIDTLYKHERDKFLHAIRRCLFTSMDGPIYFADVVFADIFTSFAKVLGDVWLSACMLLPGNTLFLTPTDGPWLRWVAPTIMSLPYLVRLKQCVIEYSLSSNESRRPLFNALKYATSFPVIYLSAAQRIVVTELVREKGDEIAKEAWHGEHRLFRLWLLAAAVNSLYSFWWDVTNDWGLTLLKPKDNVSKDRPPPPRRLLLQSNIPRGSASPSALEDQYSPITTPTNHQRQPYPYGLRPTLLYPLPVYPLLVFLNLILRLTWSIKLSTHLHSKTDGSVAIFWLEMAEVVRRWMWVFLRVEWEVIKKAQHGSRREVLLNDFSGDETDSEYEMVPRTADDERLGRTP</sequence>
<dbReference type="GO" id="GO:0016020">
    <property type="term" value="C:membrane"/>
    <property type="evidence" value="ECO:0007669"/>
    <property type="project" value="UniProtKB-SubCell"/>
</dbReference>
<feature type="compositionally biased region" description="Basic and acidic residues" evidence="5">
    <location>
        <begin position="491"/>
        <end position="501"/>
    </location>
</feature>
<feature type="region of interest" description="Disordered" evidence="5">
    <location>
        <begin position="344"/>
        <end position="387"/>
    </location>
</feature>
<feature type="compositionally biased region" description="Polar residues" evidence="5">
    <location>
        <begin position="376"/>
        <end position="386"/>
    </location>
</feature>
<evidence type="ECO:0000256" key="3">
    <source>
        <dbReference type="ARBA" id="ARBA00022989"/>
    </source>
</evidence>
<evidence type="ECO:0000313" key="8">
    <source>
        <dbReference type="EMBL" id="KAF7376276.1"/>
    </source>
</evidence>
<dbReference type="GO" id="GO:0005737">
    <property type="term" value="C:cytoplasm"/>
    <property type="evidence" value="ECO:0007669"/>
    <property type="project" value="TreeGrafter"/>
</dbReference>
<dbReference type="AlphaFoldDB" id="A0A8H6ZG51"/>
<feature type="compositionally biased region" description="Polar residues" evidence="5">
    <location>
        <begin position="358"/>
        <end position="368"/>
    </location>
</feature>
<keyword evidence="4 6" id="KW-0472">Membrane</keyword>
<comment type="caution">
    <text evidence="8">The sequence shown here is derived from an EMBL/GenBank/DDBJ whole genome shotgun (WGS) entry which is preliminary data.</text>
</comment>
<dbReference type="EMBL" id="JACAZH010000001">
    <property type="protein sequence ID" value="KAF7376276.1"/>
    <property type="molecule type" value="Genomic_DNA"/>
</dbReference>
<evidence type="ECO:0000259" key="7">
    <source>
        <dbReference type="PROSITE" id="PS51380"/>
    </source>
</evidence>
<dbReference type="Proteomes" id="UP000623467">
    <property type="component" value="Unassembled WGS sequence"/>
</dbReference>
<keyword evidence="9" id="KW-1185">Reference proteome</keyword>
<proteinExistence type="predicted"/>
<dbReference type="OrthoDB" id="2159384at2759"/>
<evidence type="ECO:0000256" key="2">
    <source>
        <dbReference type="ARBA" id="ARBA00022692"/>
    </source>
</evidence>
<keyword evidence="3 6" id="KW-1133">Transmembrane helix</keyword>
<dbReference type="PROSITE" id="PS51380">
    <property type="entry name" value="EXS"/>
    <property type="match status" value="1"/>
</dbReference>
<comment type="subcellular location">
    <subcellularLocation>
        <location evidence="1">Membrane</location>
        <topology evidence="1">Multi-pass membrane protein</topology>
    </subcellularLocation>
</comment>
<accession>A0A8H6ZG51</accession>
<evidence type="ECO:0000256" key="4">
    <source>
        <dbReference type="ARBA" id="ARBA00023136"/>
    </source>
</evidence>
<name>A0A8H6ZG51_9AGAR</name>
<reference evidence="8" key="1">
    <citation type="submission" date="2020-05" db="EMBL/GenBank/DDBJ databases">
        <title>Mycena genomes resolve the evolution of fungal bioluminescence.</title>
        <authorList>
            <person name="Tsai I.J."/>
        </authorList>
    </citation>
    <scope>NUCLEOTIDE SEQUENCE</scope>
    <source>
        <strain evidence="8">160909Yilan</strain>
    </source>
</reference>
<gene>
    <name evidence="8" type="ORF">MSAN_00043000</name>
</gene>
<feature type="transmembrane region" description="Helical" evidence="6">
    <location>
        <begin position="107"/>
        <end position="129"/>
    </location>
</feature>
<dbReference type="InterPro" id="IPR004342">
    <property type="entry name" value="EXS_C"/>
</dbReference>